<dbReference type="EMBL" id="CP032624">
    <property type="protein sequence ID" value="AYG04649.1"/>
    <property type="molecule type" value="Genomic_DNA"/>
</dbReference>
<dbReference type="Proteomes" id="UP000275069">
    <property type="component" value="Chromosome"/>
</dbReference>
<dbReference type="SUPFAM" id="SSF52467">
    <property type="entry name" value="DHS-like NAD/FAD-binding domain"/>
    <property type="match status" value="1"/>
</dbReference>
<keyword evidence="2" id="KW-1185">Reference proteome</keyword>
<protein>
    <submittedName>
        <fullName evidence="1">Uncharacterized protein</fullName>
    </submittedName>
</protein>
<gene>
    <name evidence="1" type="ORF">D7I44_14715</name>
</gene>
<dbReference type="OrthoDB" id="9148542at2"/>
<dbReference type="Pfam" id="PF13289">
    <property type="entry name" value="SIR2_2"/>
    <property type="match status" value="1"/>
</dbReference>
<reference evidence="1 2" key="1">
    <citation type="submission" date="2018-09" db="EMBL/GenBank/DDBJ databases">
        <title>Genome sequencing of strain 2DFW10M-5.</title>
        <authorList>
            <person name="Heo J."/>
            <person name="Kim S.-J."/>
            <person name="Kwon S.-W."/>
        </authorList>
    </citation>
    <scope>NUCLEOTIDE SEQUENCE [LARGE SCALE GENOMIC DNA]</scope>
    <source>
        <strain evidence="1 2">2DFW10M-5</strain>
    </source>
</reference>
<sequence length="585" mass="63591">MAEPLRTVPAVLERFGSTFSAFTAAFNEGQYVLWLGSGISRDRVPNVNALLKRVIEHLRSNIVAGDTNCEYRVALDEVLRLAGLTGEELKSIDFSIAVEGWPLRDRIIPALVTNYSRVLDVLVGDTNPDDYLVWTGLDVPNTYGAPDLEPDVEHYCIAILMLEGLVASAVTANWDGLLEKALGELTPAFGSLVRVAVKPDDFRVVGPRIEVIKFHGCAVRARDEESEYRDLLIARESQISRWTEQPENRSMRKHLEVLYTDRLTLMLGLSAQDANLHTVFAGAIQDLARPWPASSPAVVLSEEHLESYHRNLLKITYGSNHQGNASAIAQSALLGAYGKPTLLALVLSSLTEKLSFLIEHEIESVWGPAAVSQLQTDLLGLRDLAAKNADPDDAEALERSAILEFQRGFAARLIDVANLALTVFRTGRMPTAGGGRYEPLSDRPVAQAVLNADFPSKQFGRLGVALALIGRGLASGQWSAMPGDARAVGDGVVHLVTGQRTARVFFVKDATTSTQLELEASFDDSDGDVLIVIADEEPPAQTRSPRSRFGRDGKPRAGRFSVASSIADTASADDLYEAFKLASGF</sequence>
<organism evidence="1 2">
    <name type="scientific">Gryllotalpicola protaetiae</name>
    <dbReference type="NCBI Taxonomy" id="2419771"/>
    <lineage>
        <taxon>Bacteria</taxon>
        <taxon>Bacillati</taxon>
        <taxon>Actinomycetota</taxon>
        <taxon>Actinomycetes</taxon>
        <taxon>Micrococcales</taxon>
        <taxon>Microbacteriaceae</taxon>
        <taxon>Gryllotalpicola</taxon>
    </lineage>
</organism>
<accession>A0A387BUF9</accession>
<dbReference type="RefSeq" id="WP_120790178.1">
    <property type="nucleotide sequence ID" value="NZ_CP032624.1"/>
</dbReference>
<dbReference type="InterPro" id="IPR029035">
    <property type="entry name" value="DHS-like_NAD/FAD-binding_dom"/>
</dbReference>
<evidence type="ECO:0000313" key="1">
    <source>
        <dbReference type="EMBL" id="AYG04649.1"/>
    </source>
</evidence>
<proteinExistence type="predicted"/>
<dbReference type="AlphaFoldDB" id="A0A387BUF9"/>
<name>A0A387BUF9_9MICO</name>
<evidence type="ECO:0000313" key="2">
    <source>
        <dbReference type="Proteomes" id="UP000275069"/>
    </source>
</evidence>
<dbReference type="KEGG" id="gry:D7I44_14715"/>